<gene>
    <name evidence="3" type="ORF">NCCP1664_25680</name>
</gene>
<accession>A0A5A7NTF9</accession>
<keyword evidence="2" id="KW-0472">Membrane</keyword>
<dbReference type="Proteomes" id="UP000325307">
    <property type="component" value="Unassembled WGS sequence"/>
</dbReference>
<comment type="caution">
    <text evidence="3">The sequence shown here is derived from an EMBL/GenBank/DDBJ whole genome shotgun (WGS) entry which is preliminary data.</text>
</comment>
<keyword evidence="2" id="KW-0812">Transmembrane</keyword>
<dbReference type="AlphaFoldDB" id="A0A5A7NTF9"/>
<dbReference type="EMBL" id="BKDJ01000016">
    <property type="protein sequence ID" value="GER24073.1"/>
    <property type="molecule type" value="Genomic_DNA"/>
</dbReference>
<protein>
    <submittedName>
        <fullName evidence="3">Uncharacterized protein</fullName>
    </submittedName>
</protein>
<proteinExistence type="predicted"/>
<dbReference type="RefSeq" id="WP_172627401.1">
    <property type="nucleotide sequence ID" value="NZ_BKDJ01000016.1"/>
</dbReference>
<feature type="transmembrane region" description="Helical" evidence="2">
    <location>
        <begin position="6"/>
        <end position="25"/>
    </location>
</feature>
<evidence type="ECO:0000256" key="1">
    <source>
        <dbReference type="SAM" id="MobiDB-lite"/>
    </source>
</evidence>
<name>A0A5A7NTF9_9MICC</name>
<keyword evidence="4" id="KW-1185">Reference proteome</keyword>
<evidence type="ECO:0000313" key="3">
    <source>
        <dbReference type="EMBL" id="GER24073.1"/>
    </source>
</evidence>
<feature type="region of interest" description="Disordered" evidence="1">
    <location>
        <begin position="32"/>
        <end position="56"/>
    </location>
</feature>
<sequence>MQYVEVLTPTIVVALLFWVVIRAVMNADRSERRAEAEAEARRAQAAKETEKNDDGI</sequence>
<evidence type="ECO:0000313" key="4">
    <source>
        <dbReference type="Proteomes" id="UP000325307"/>
    </source>
</evidence>
<keyword evidence="2" id="KW-1133">Transmembrane helix</keyword>
<reference evidence="3 4" key="1">
    <citation type="submission" date="2019-09" db="EMBL/GenBank/DDBJ databases">
        <title>Arthrobacter zafarii sp. nov., a moderately thermotolerant and halotolerant actinobacterium isolated from Cholistan desert soil of Pakistan.</title>
        <authorList>
            <person name="Amin A."/>
            <person name="Ahmed I."/>
            <person name="Khalid N."/>
            <person name="Schumann P."/>
            <person name="Busse H.J."/>
            <person name="Khan I.U."/>
            <person name="Li S."/>
            <person name="Li W.J."/>
        </authorList>
    </citation>
    <scope>NUCLEOTIDE SEQUENCE [LARGE SCALE GENOMIC DNA]</scope>
    <source>
        <strain evidence="3 4">NCCP-1664</strain>
    </source>
</reference>
<evidence type="ECO:0000256" key="2">
    <source>
        <dbReference type="SAM" id="Phobius"/>
    </source>
</evidence>
<organism evidence="3 4">
    <name type="scientific">Zafaria cholistanensis</name>
    <dbReference type="NCBI Taxonomy" id="1682741"/>
    <lineage>
        <taxon>Bacteria</taxon>
        <taxon>Bacillati</taxon>
        <taxon>Actinomycetota</taxon>
        <taxon>Actinomycetes</taxon>
        <taxon>Micrococcales</taxon>
        <taxon>Micrococcaceae</taxon>
        <taxon>Zafaria</taxon>
    </lineage>
</organism>